<protein>
    <recommendedName>
        <fullName evidence="6">DUF883 domain-containing protein</fullName>
    </recommendedName>
</protein>
<sequence>MGSGIEGEPVKGSGFYNQGPSDSGSAADLKHESAEQVKRLGGITRQRAFSTADEKKGALVEGLDELAQELESMAGQRGGTRLPQQWVGSVAGYVRKTSDTLDRSSTEELVQQAKVQLRERPGVALAGCALLGFVAARFLKA</sequence>
<accession>A0A511T762</accession>
<evidence type="ECO:0000256" key="1">
    <source>
        <dbReference type="SAM" id="MobiDB-lite"/>
    </source>
</evidence>
<dbReference type="RefSeq" id="WP_074956816.1">
    <property type="nucleotide sequence ID" value="NZ_BJXR01000036.1"/>
</dbReference>
<dbReference type="Proteomes" id="UP000183760">
    <property type="component" value="Unassembled WGS sequence"/>
</dbReference>
<dbReference type="AlphaFoldDB" id="A0A511T762"/>
<organism evidence="2 5">
    <name type="scientific">Myxococcus fulvus</name>
    <dbReference type="NCBI Taxonomy" id="33"/>
    <lineage>
        <taxon>Bacteria</taxon>
        <taxon>Pseudomonadati</taxon>
        <taxon>Myxococcota</taxon>
        <taxon>Myxococcia</taxon>
        <taxon>Myxococcales</taxon>
        <taxon>Cystobacterineae</taxon>
        <taxon>Myxococcaceae</taxon>
        <taxon>Myxococcus</taxon>
    </lineage>
</organism>
<feature type="compositionally biased region" description="Polar residues" evidence="1">
    <location>
        <begin position="15"/>
        <end position="24"/>
    </location>
</feature>
<comment type="caution">
    <text evidence="2">The sequence shown here is derived from an EMBL/GenBank/DDBJ whole genome shotgun (WGS) entry which is preliminary data.</text>
</comment>
<evidence type="ECO:0000313" key="2">
    <source>
        <dbReference type="EMBL" id="GEN10010.1"/>
    </source>
</evidence>
<reference evidence="3 4" key="1">
    <citation type="submission" date="2016-10" db="EMBL/GenBank/DDBJ databases">
        <authorList>
            <person name="Varghese N."/>
            <person name="Submissions S."/>
        </authorList>
    </citation>
    <scope>NUCLEOTIDE SEQUENCE [LARGE SCALE GENOMIC DNA]</scope>
    <source>
        <strain evidence="3 4">DSM 16525</strain>
    </source>
</reference>
<name>A0A511T762_MYXFU</name>
<feature type="region of interest" description="Disordered" evidence="1">
    <location>
        <begin position="1"/>
        <end position="41"/>
    </location>
</feature>
<evidence type="ECO:0000313" key="4">
    <source>
        <dbReference type="Proteomes" id="UP000183760"/>
    </source>
</evidence>
<gene>
    <name evidence="2" type="ORF">MFU01_50470</name>
    <name evidence="3" type="ORF">SAMN05443572_10785</name>
</gene>
<evidence type="ECO:0000313" key="3">
    <source>
        <dbReference type="EMBL" id="SEU25345.1"/>
    </source>
</evidence>
<dbReference type="STRING" id="1334629.MFUL124B02_19825"/>
<dbReference type="EMBL" id="FOIB01000007">
    <property type="protein sequence ID" value="SEU25345.1"/>
    <property type="molecule type" value="Genomic_DNA"/>
</dbReference>
<keyword evidence="4" id="KW-1185">Reference proteome</keyword>
<evidence type="ECO:0000313" key="5">
    <source>
        <dbReference type="Proteomes" id="UP000321514"/>
    </source>
</evidence>
<dbReference type="OrthoDB" id="5516808at2"/>
<feature type="compositionally biased region" description="Basic and acidic residues" evidence="1">
    <location>
        <begin position="28"/>
        <end position="38"/>
    </location>
</feature>
<proteinExistence type="predicted"/>
<dbReference type="EMBL" id="BJXR01000036">
    <property type="protein sequence ID" value="GEN10010.1"/>
    <property type="molecule type" value="Genomic_DNA"/>
</dbReference>
<dbReference type="Proteomes" id="UP000321514">
    <property type="component" value="Unassembled WGS sequence"/>
</dbReference>
<reference evidence="2 5" key="2">
    <citation type="submission" date="2019-07" db="EMBL/GenBank/DDBJ databases">
        <title>Whole genome shotgun sequence of Myxococcus fulvus NBRC 100333.</title>
        <authorList>
            <person name="Hosoyama A."/>
            <person name="Uohara A."/>
            <person name="Ohji S."/>
            <person name="Ichikawa N."/>
        </authorList>
    </citation>
    <scope>NUCLEOTIDE SEQUENCE [LARGE SCALE GENOMIC DNA]</scope>
    <source>
        <strain evidence="2 5">NBRC 100333</strain>
    </source>
</reference>
<evidence type="ECO:0008006" key="6">
    <source>
        <dbReference type="Google" id="ProtNLM"/>
    </source>
</evidence>